<feature type="region of interest" description="Disordered" evidence="1">
    <location>
        <begin position="166"/>
        <end position="349"/>
    </location>
</feature>
<comment type="caution">
    <text evidence="3">The sequence shown here is derived from an EMBL/GenBank/DDBJ whole genome shotgun (WGS) entry which is preliminary data.</text>
</comment>
<protein>
    <recommendedName>
        <fullName evidence="5">DUF5667 domain-containing protein</fullName>
    </recommendedName>
</protein>
<evidence type="ECO:0000256" key="1">
    <source>
        <dbReference type="SAM" id="MobiDB-lite"/>
    </source>
</evidence>
<reference evidence="4" key="1">
    <citation type="journal article" date="2019" name="Int. J. Syst. Evol. Microbiol.">
        <title>The Global Catalogue of Microorganisms (GCM) 10K type strain sequencing project: providing services to taxonomists for standard genome sequencing and annotation.</title>
        <authorList>
            <consortium name="The Broad Institute Genomics Platform"/>
            <consortium name="The Broad Institute Genome Sequencing Center for Infectious Disease"/>
            <person name="Wu L."/>
            <person name="Ma J."/>
        </authorList>
    </citation>
    <scope>NUCLEOTIDE SEQUENCE [LARGE SCALE GENOMIC DNA]</scope>
    <source>
        <strain evidence="4">CGMCC 1.5362</strain>
    </source>
</reference>
<feature type="compositionally biased region" description="Pro residues" evidence="1">
    <location>
        <begin position="312"/>
        <end position="328"/>
    </location>
</feature>
<gene>
    <name evidence="3" type="ORF">GCM10011509_11850</name>
</gene>
<name>A0ABQ2F682_9MICO</name>
<feature type="compositionally biased region" description="Low complexity" evidence="1">
    <location>
        <begin position="302"/>
        <end position="311"/>
    </location>
</feature>
<evidence type="ECO:0000256" key="2">
    <source>
        <dbReference type="SAM" id="Phobius"/>
    </source>
</evidence>
<evidence type="ECO:0008006" key="5">
    <source>
        <dbReference type="Google" id="ProtNLM"/>
    </source>
</evidence>
<feature type="transmembrane region" description="Helical" evidence="2">
    <location>
        <begin position="64"/>
        <end position="83"/>
    </location>
</feature>
<feature type="compositionally biased region" description="Pro residues" evidence="1">
    <location>
        <begin position="336"/>
        <end position="349"/>
    </location>
</feature>
<evidence type="ECO:0000313" key="4">
    <source>
        <dbReference type="Proteomes" id="UP000662111"/>
    </source>
</evidence>
<keyword evidence="2" id="KW-0812">Transmembrane</keyword>
<feature type="region of interest" description="Disordered" evidence="1">
    <location>
        <begin position="105"/>
        <end position="125"/>
    </location>
</feature>
<feature type="compositionally biased region" description="Low complexity" evidence="1">
    <location>
        <begin position="238"/>
        <end position="253"/>
    </location>
</feature>
<feature type="compositionally biased region" description="Low complexity" evidence="1">
    <location>
        <begin position="197"/>
        <end position="214"/>
    </location>
</feature>
<keyword evidence="4" id="KW-1185">Reference proteome</keyword>
<sequence length="349" mass="33842">MTQLRTTERLLDGLGSRSPSAVPPGDDLAAALAAWADQVDMAPASCGSGTRRVALRRRRLRRTVTGGALTLAMLTGSSVAAALTGTDIPALTDVGRAVVAWMPGDEGPARGAGSGNADARPAGVVSDDPAAASIRARDALRGAGPLTGPTVAASEDGPAVQARTLAGQAAPGPAAARPEGTRPAQTRPADPRPARPGPAQAAPAQAVPAKAPPADEASGTGAVRATGSAAPPPPPPAAAGAGVPSGNAAGPPGRALVGPSHDSAGDGPPEHLVLPPRAAEEAREVVAAVRSRGPEPGPPPGEAARSTAGGPPTTPPGRAAPPPRPTPPEAGTQPELGPPPGDDPPSGTP</sequence>
<accession>A0ABQ2F682</accession>
<organism evidence="3 4">
    <name type="scientific">Ornithinimicrobium pekingense</name>
    <dbReference type="NCBI Taxonomy" id="384677"/>
    <lineage>
        <taxon>Bacteria</taxon>
        <taxon>Bacillati</taxon>
        <taxon>Actinomycetota</taxon>
        <taxon>Actinomycetes</taxon>
        <taxon>Micrococcales</taxon>
        <taxon>Ornithinimicrobiaceae</taxon>
        <taxon>Ornithinimicrobium</taxon>
    </lineage>
</organism>
<feature type="compositionally biased region" description="Low complexity" evidence="1">
    <location>
        <begin position="166"/>
        <end position="188"/>
    </location>
</feature>
<dbReference type="EMBL" id="BMLB01000002">
    <property type="protein sequence ID" value="GGK65184.1"/>
    <property type="molecule type" value="Genomic_DNA"/>
</dbReference>
<keyword evidence="2" id="KW-0472">Membrane</keyword>
<proteinExistence type="predicted"/>
<keyword evidence="2" id="KW-1133">Transmembrane helix</keyword>
<evidence type="ECO:0000313" key="3">
    <source>
        <dbReference type="EMBL" id="GGK65184.1"/>
    </source>
</evidence>
<dbReference type="Proteomes" id="UP000662111">
    <property type="component" value="Unassembled WGS sequence"/>
</dbReference>